<name>A0A6C0F955_9ZZZZ</name>
<sequence length="300" mass="33921">MTSCIPLPKCIREMDNDTVEKIQGYIAMGGMFVKILMASFPMMFVPQLCDGEPCSMSDKFLGWNWLMLVNVTTFCSFCNLYYIQAKREFFMIDYFDEDDDKSENALFDEIEHYPLIKRKINKLNKKIGSANTACIVFFAINTIWSSGFILAQRYLDATTITVLLTNSILVQGKLMQIRDAHLSEDLAQSSVGTRPKKYNIIDVDKRNLELGIYPAIADSKEEASASPQINMLDISVHDSKDKELYKLGEEGNFDNTKALPEKELKIIIENKPELMKSPTSSPTSNVASNVSEKSDKIPEV</sequence>
<keyword evidence="2" id="KW-1133">Transmembrane helix</keyword>
<reference evidence="3" key="1">
    <citation type="journal article" date="2020" name="Nature">
        <title>Giant virus diversity and host interactions through global metagenomics.</title>
        <authorList>
            <person name="Schulz F."/>
            <person name="Roux S."/>
            <person name="Paez-Espino D."/>
            <person name="Jungbluth S."/>
            <person name="Walsh D.A."/>
            <person name="Denef V.J."/>
            <person name="McMahon K.D."/>
            <person name="Konstantinidis K.T."/>
            <person name="Eloe-Fadrosh E.A."/>
            <person name="Kyrpides N.C."/>
            <person name="Woyke T."/>
        </authorList>
    </citation>
    <scope>NUCLEOTIDE SEQUENCE</scope>
    <source>
        <strain evidence="3">GVMAG-S-ERX556101-89</strain>
    </source>
</reference>
<keyword evidence="2" id="KW-0812">Transmembrane</keyword>
<feature type="transmembrane region" description="Helical" evidence="2">
    <location>
        <begin position="22"/>
        <end position="45"/>
    </location>
</feature>
<dbReference type="AlphaFoldDB" id="A0A6C0F955"/>
<protein>
    <submittedName>
        <fullName evidence="3">Uncharacterized protein</fullName>
    </submittedName>
</protein>
<organism evidence="3">
    <name type="scientific">viral metagenome</name>
    <dbReference type="NCBI Taxonomy" id="1070528"/>
    <lineage>
        <taxon>unclassified sequences</taxon>
        <taxon>metagenomes</taxon>
        <taxon>organismal metagenomes</taxon>
    </lineage>
</organism>
<dbReference type="EMBL" id="MN738829">
    <property type="protein sequence ID" value="QHT38377.1"/>
    <property type="molecule type" value="Genomic_DNA"/>
</dbReference>
<evidence type="ECO:0000313" key="3">
    <source>
        <dbReference type="EMBL" id="QHT38377.1"/>
    </source>
</evidence>
<feature type="transmembrane region" description="Helical" evidence="2">
    <location>
        <begin position="127"/>
        <end position="151"/>
    </location>
</feature>
<evidence type="ECO:0000256" key="1">
    <source>
        <dbReference type="SAM" id="MobiDB-lite"/>
    </source>
</evidence>
<feature type="compositionally biased region" description="Polar residues" evidence="1">
    <location>
        <begin position="277"/>
        <end position="291"/>
    </location>
</feature>
<accession>A0A6C0F955</accession>
<proteinExistence type="predicted"/>
<feature type="transmembrane region" description="Helical" evidence="2">
    <location>
        <begin position="65"/>
        <end position="83"/>
    </location>
</feature>
<keyword evidence="2" id="KW-0472">Membrane</keyword>
<evidence type="ECO:0000256" key="2">
    <source>
        <dbReference type="SAM" id="Phobius"/>
    </source>
</evidence>
<feature type="region of interest" description="Disordered" evidence="1">
    <location>
        <begin position="270"/>
        <end position="300"/>
    </location>
</feature>